<gene>
    <name evidence="4" type="ORF">NCTC13652_01723</name>
</gene>
<evidence type="ECO:0000313" key="4">
    <source>
        <dbReference type="EMBL" id="VEI03516.1"/>
    </source>
</evidence>
<reference evidence="4 5" key="1">
    <citation type="submission" date="2018-12" db="EMBL/GenBank/DDBJ databases">
        <authorList>
            <consortium name="Pathogen Informatics"/>
        </authorList>
    </citation>
    <scope>NUCLEOTIDE SEQUENCE [LARGE SCALE GENOMIC DNA]</scope>
    <source>
        <strain evidence="4 5">NCTC13652</strain>
    </source>
</reference>
<dbReference type="Proteomes" id="UP000277858">
    <property type="component" value="Chromosome"/>
</dbReference>
<name>A0A3S4UYA4_9ACTN</name>
<sequence>MLIVAGVLCAVLGALGGAFAWTQASQSQSVLVMTRDVARGEELRHGDIAVASISVPDQVDTLPASRLDSLIGRRAVVDLPRGSLPGSRSVGDLPVAAGRAHVGLKLAAGRVPTEPMPAGTRITIVEVTGDATSAETGSPSGQSSPAAGGPSTGTVPRTIDAVVSRAPVRAEDRSSWLLDVEVPQADAAVIADLAARDRVAVIVRGS</sequence>
<evidence type="ECO:0000256" key="2">
    <source>
        <dbReference type="SAM" id="SignalP"/>
    </source>
</evidence>
<keyword evidence="2" id="KW-0732">Signal</keyword>
<dbReference type="AlphaFoldDB" id="A0A3S4UYA4"/>
<feature type="chain" id="PRO_5018764168" evidence="2">
    <location>
        <begin position="21"/>
        <end position="206"/>
    </location>
</feature>
<dbReference type="Pfam" id="PF08666">
    <property type="entry name" value="SAF"/>
    <property type="match status" value="1"/>
</dbReference>
<accession>A0A3S4UYA4</accession>
<evidence type="ECO:0000256" key="1">
    <source>
        <dbReference type="SAM" id="MobiDB-lite"/>
    </source>
</evidence>
<evidence type="ECO:0000313" key="5">
    <source>
        <dbReference type="Proteomes" id="UP000277858"/>
    </source>
</evidence>
<feature type="signal peptide" evidence="2">
    <location>
        <begin position="1"/>
        <end position="20"/>
    </location>
</feature>
<dbReference type="SMART" id="SM00858">
    <property type="entry name" value="SAF"/>
    <property type="match status" value="1"/>
</dbReference>
<dbReference type="STRING" id="1122997.GCA_000425285_00091"/>
<organism evidence="4 5">
    <name type="scientific">Acidipropionibacterium jensenii</name>
    <dbReference type="NCBI Taxonomy" id="1749"/>
    <lineage>
        <taxon>Bacteria</taxon>
        <taxon>Bacillati</taxon>
        <taxon>Actinomycetota</taxon>
        <taxon>Actinomycetes</taxon>
        <taxon>Propionibacteriales</taxon>
        <taxon>Propionibacteriaceae</taxon>
        <taxon>Acidipropionibacterium</taxon>
    </lineage>
</organism>
<proteinExistence type="predicted"/>
<feature type="domain" description="SAF" evidence="3">
    <location>
        <begin position="28"/>
        <end position="91"/>
    </location>
</feature>
<feature type="compositionally biased region" description="Low complexity" evidence="1">
    <location>
        <begin position="136"/>
        <end position="154"/>
    </location>
</feature>
<protein>
    <submittedName>
        <fullName evidence="4">SAF domain</fullName>
    </submittedName>
</protein>
<dbReference type="InterPro" id="IPR013974">
    <property type="entry name" value="SAF"/>
</dbReference>
<evidence type="ECO:0000259" key="3">
    <source>
        <dbReference type="SMART" id="SM00858"/>
    </source>
</evidence>
<keyword evidence="5" id="KW-1185">Reference proteome</keyword>
<dbReference type="EMBL" id="LR134473">
    <property type="protein sequence ID" value="VEI03516.1"/>
    <property type="molecule type" value="Genomic_DNA"/>
</dbReference>
<feature type="region of interest" description="Disordered" evidence="1">
    <location>
        <begin position="132"/>
        <end position="156"/>
    </location>
</feature>